<dbReference type="FunFam" id="3.30.70.330:FF:000376">
    <property type="entry name" value="Putative RNA binding protein"/>
    <property type="match status" value="1"/>
</dbReference>
<organism evidence="5 6">
    <name type="scientific">Penicillium canariense</name>
    <dbReference type="NCBI Taxonomy" id="189055"/>
    <lineage>
        <taxon>Eukaryota</taxon>
        <taxon>Fungi</taxon>
        <taxon>Dikarya</taxon>
        <taxon>Ascomycota</taxon>
        <taxon>Pezizomycotina</taxon>
        <taxon>Eurotiomycetes</taxon>
        <taxon>Eurotiomycetidae</taxon>
        <taxon>Eurotiales</taxon>
        <taxon>Aspergillaceae</taxon>
        <taxon>Penicillium</taxon>
    </lineage>
</organism>
<dbReference type="OrthoDB" id="167718at2759"/>
<dbReference type="Pfam" id="PF00076">
    <property type="entry name" value="RRM_1"/>
    <property type="match status" value="1"/>
</dbReference>
<dbReference type="RefSeq" id="XP_056539272.1">
    <property type="nucleotide sequence ID" value="XM_056691566.1"/>
</dbReference>
<feature type="compositionally biased region" description="Acidic residues" evidence="3">
    <location>
        <begin position="143"/>
        <end position="153"/>
    </location>
</feature>
<dbReference type="SUPFAM" id="SSF54928">
    <property type="entry name" value="RNA-binding domain, RBD"/>
    <property type="match status" value="1"/>
</dbReference>
<feature type="compositionally biased region" description="Basic residues" evidence="3">
    <location>
        <begin position="117"/>
        <end position="127"/>
    </location>
</feature>
<evidence type="ECO:0000313" key="6">
    <source>
        <dbReference type="Proteomes" id="UP001149163"/>
    </source>
</evidence>
<accession>A0A9W9LFQ6</accession>
<feature type="compositionally biased region" description="Basic and acidic residues" evidence="3">
    <location>
        <begin position="128"/>
        <end position="138"/>
    </location>
</feature>
<keyword evidence="1 2" id="KW-0694">RNA-binding</keyword>
<reference evidence="5" key="2">
    <citation type="journal article" date="2023" name="IMA Fungus">
        <title>Comparative genomic study of the Penicillium genus elucidates a diverse pangenome and 15 lateral gene transfer events.</title>
        <authorList>
            <person name="Petersen C."/>
            <person name="Sorensen T."/>
            <person name="Nielsen M.R."/>
            <person name="Sondergaard T.E."/>
            <person name="Sorensen J.L."/>
            <person name="Fitzpatrick D.A."/>
            <person name="Frisvad J.C."/>
            <person name="Nielsen K.L."/>
        </authorList>
    </citation>
    <scope>NUCLEOTIDE SEQUENCE</scope>
    <source>
        <strain evidence="5">IBT 26290</strain>
    </source>
</reference>
<feature type="compositionally biased region" description="Basic and acidic residues" evidence="3">
    <location>
        <begin position="80"/>
        <end position="116"/>
    </location>
</feature>
<feature type="compositionally biased region" description="Basic residues" evidence="3">
    <location>
        <begin position="23"/>
        <end position="38"/>
    </location>
</feature>
<dbReference type="Gene3D" id="3.30.70.330">
    <property type="match status" value="1"/>
</dbReference>
<name>A0A9W9LFQ6_9EURO</name>
<evidence type="ECO:0000256" key="3">
    <source>
        <dbReference type="SAM" id="MobiDB-lite"/>
    </source>
</evidence>
<dbReference type="EMBL" id="JAPQKN010000007">
    <property type="protein sequence ID" value="KAJ5152964.1"/>
    <property type="molecule type" value="Genomic_DNA"/>
</dbReference>
<dbReference type="InterPro" id="IPR035979">
    <property type="entry name" value="RBD_domain_sf"/>
</dbReference>
<proteinExistence type="predicted"/>
<evidence type="ECO:0000256" key="1">
    <source>
        <dbReference type="ARBA" id="ARBA00022884"/>
    </source>
</evidence>
<keyword evidence="6" id="KW-1185">Reference proteome</keyword>
<dbReference type="PANTHER" id="PTHR23236:SF51">
    <property type="entry name" value="NUCLEOLAR PROTEIN 6"/>
    <property type="match status" value="1"/>
</dbReference>
<feature type="domain" description="RRM" evidence="4">
    <location>
        <begin position="164"/>
        <end position="247"/>
    </location>
</feature>
<comment type="caution">
    <text evidence="5">The sequence shown here is derived from an EMBL/GenBank/DDBJ whole genome shotgun (WGS) entry which is preliminary data.</text>
</comment>
<dbReference type="Proteomes" id="UP001149163">
    <property type="component" value="Unassembled WGS sequence"/>
</dbReference>
<feature type="region of interest" description="Disordered" evidence="3">
    <location>
        <begin position="1"/>
        <end position="157"/>
    </location>
</feature>
<dbReference type="AlphaFoldDB" id="A0A9W9LFQ6"/>
<dbReference type="InterPro" id="IPR000504">
    <property type="entry name" value="RRM_dom"/>
</dbReference>
<dbReference type="SMART" id="SM00360">
    <property type="entry name" value="RRM"/>
    <property type="match status" value="1"/>
</dbReference>
<dbReference type="GO" id="GO:0005730">
    <property type="term" value="C:nucleolus"/>
    <property type="evidence" value="ECO:0007669"/>
    <property type="project" value="TreeGrafter"/>
</dbReference>
<dbReference type="PANTHER" id="PTHR23236">
    <property type="entry name" value="EUKARYOTIC TRANSLATION INITIATION FACTOR 4B/4H"/>
    <property type="match status" value="1"/>
</dbReference>
<evidence type="ECO:0000256" key="2">
    <source>
        <dbReference type="PROSITE-ProRule" id="PRU00176"/>
    </source>
</evidence>
<feature type="compositionally biased region" description="Basic and acidic residues" evidence="3">
    <location>
        <begin position="262"/>
        <end position="289"/>
    </location>
</feature>
<dbReference type="GO" id="GO:0019843">
    <property type="term" value="F:rRNA binding"/>
    <property type="evidence" value="ECO:0007669"/>
    <property type="project" value="TreeGrafter"/>
</dbReference>
<dbReference type="GO" id="GO:0042274">
    <property type="term" value="P:ribosomal small subunit biogenesis"/>
    <property type="evidence" value="ECO:0007669"/>
    <property type="project" value="TreeGrafter"/>
</dbReference>
<protein>
    <recommendedName>
        <fullName evidence="4">RRM domain-containing protein</fullName>
    </recommendedName>
</protein>
<feature type="compositionally biased region" description="Basic and acidic residues" evidence="3">
    <location>
        <begin position="39"/>
        <end position="48"/>
    </location>
</feature>
<sequence>MGDKKRKLAEETPADGVAPEGKKMKKEKKEKKDKKEKKEKRQAEKEVEVAPEVIEEDKKEKKKKQKKEEANESNESQQVETKEKRESKKAEKAEKKEKKEKRSADKTDLDAEEKAAKKAAKKAKSDKKKAAEEDKESASQEGSTDEPEADASNEAEVTQKSSRFICFVGNLPYSANHESLTKHFEKNPPANIRVATKKEAPSKCRGFAFIEFDNYDRMKTCLKLYHHSMFDDGKYPPRRMNVELTAGGGGSNSEHRKAKIQAKNEKLNDERQRLAKDIKKDKRDHDKGKPARSGVSGANAVTVDGGNDNDQFAGMHPSRRGRI</sequence>
<evidence type="ECO:0000259" key="4">
    <source>
        <dbReference type="PROSITE" id="PS50102"/>
    </source>
</evidence>
<gene>
    <name evidence="5" type="ORF">N7482_009442</name>
</gene>
<dbReference type="GeneID" id="81430742"/>
<reference evidence="5" key="1">
    <citation type="submission" date="2022-11" db="EMBL/GenBank/DDBJ databases">
        <authorList>
            <person name="Petersen C."/>
        </authorList>
    </citation>
    <scope>NUCLEOTIDE SEQUENCE</scope>
    <source>
        <strain evidence="5">IBT 26290</strain>
    </source>
</reference>
<evidence type="ECO:0000313" key="5">
    <source>
        <dbReference type="EMBL" id="KAJ5152964.1"/>
    </source>
</evidence>
<dbReference type="PROSITE" id="PS50102">
    <property type="entry name" value="RRM"/>
    <property type="match status" value="1"/>
</dbReference>
<feature type="region of interest" description="Disordered" evidence="3">
    <location>
        <begin position="243"/>
        <end position="323"/>
    </location>
</feature>
<dbReference type="InterPro" id="IPR012677">
    <property type="entry name" value="Nucleotide-bd_a/b_plait_sf"/>
</dbReference>